<evidence type="ECO:0000313" key="4">
    <source>
        <dbReference type="Proteomes" id="UP000584374"/>
    </source>
</evidence>
<name>A0A840QC91_9PSEU</name>
<dbReference type="InterPro" id="IPR050631">
    <property type="entry name" value="PheA/TfdB_FAD_monoxygenase"/>
</dbReference>
<keyword evidence="1 3" id="KW-0560">Oxidoreductase</keyword>
<dbReference type="GO" id="GO:0004497">
    <property type="term" value="F:monooxygenase activity"/>
    <property type="evidence" value="ECO:0007669"/>
    <property type="project" value="UniProtKB-KW"/>
</dbReference>
<dbReference type="GO" id="GO:0071949">
    <property type="term" value="F:FAD binding"/>
    <property type="evidence" value="ECO:0007669"/>
    <property type="project" value="InterPro"/>
</dbReference>
<reference evidence="3 4" key="1">
    <citation type="submission" date="2020-08" db="EMBL/GenBank/DDBJ databases">
        <title>Sequencing the genomes of 1000 actinobacteria strains.</title>
        <authorList>
            <person name="Klenk H.-P."/>
        </authorList>
    </citation>
    <scope>NUCLEOTIDE SEQUENCE [LARGE SCALE GENOMIC DNA]</scope>
    <source>
        <strain evidence="3 4">DSM 45584</strain>
    </source>
</reference>
<gene>
    <name evidence="3" type="ORF">BJ970_005615</name>
</gene>
<feature type="domain" description="FAD-binding" evidence="2">
    <location>
        <begin position="5"/>
        <end position="349"/>
    </location>
</feature>
<dbReference type="PRINTS" id="PR00420">
    <property type="entry name" value="RNGMNOXGNASE"/>
</dbReference>
<evidence type="ECO:0000313" key="3">
    <source>
        <dbReference type="EMBL" id="MBB5158016.1"/>
    </source>
</evidence>
<dbReference type="Pfam" id="PF01494">
    <property type="entry name" value="FAD_binding_3"/>
    <property type="match status" value="1"/>
</dbReference>
<dbReference type="Gene3D" id="3.50.50.60">
    <property type="entry name" value="FAD/NAD(P)-binding domain"/>
    <property type="match status" value="2"/>
</dbReference>
<evidence type="ECO:0000259" key="2">
    <source>
        <dbReference type="Pfam" id="PF01494"/>
    </source>
</evidence>
<dbReference type="EMBL" id="JACHIW010000002">
    <property type="protein sequence ID" value="MBB5158016.1"/>
    <property type="molecule type" value="Genomic_DNA"/>
</dbReference>
<sequence>MNRLEVDFCVVGGGPAGLTLALLLARSGTRVAVVEKAKSLDREYRGEILQPGALALLDELGVWPGIRQRGGYQLSRFRLVDRGRVLMNIDYRALPAPFDFLFSVPQRHVIEELHKACLGQENLSVLEGASVHSLIFDGSRVTGVIRGSGERAGEVRAHCVVAADGRYSKVRKLADIAYDRIEAFEHDVLWFKLPAHERAVHDVQVFRDAGSPALLHDSYPGRLQIGWTLPHRGYRQLAARGIEHVKEQIARAVPPYADLVHEEITSLNDMTLLDVFAGTARTWARDGLVLIGDSAHTHGPIGAQGVNLAIQDAVCAHPVLMKSLRAGDPSTAALGEFERLRRPAIEKVIALQSRQAKAMLSTGRITNALRPVLARALAHTPVYRKVLDQIAFGDRQVRIHSELLVA</sequence>
<dbReference type="InterPro" id="IPR002938">
    <property type="entry name" value="FAD-bd"/>
</dbReference>
<dbReference type="AlphaFoldDB" id="A0A840QC91"/>
<dbReference type="RefSeq" id="WP_184729564.1">
    <property type="nucleotide sequence ID" value="NZ_JACHIW010000002.1"/>
</dbReference>
<keyword evidence="4" id="KW-1185">Reference proteome</keyword>
<keyword evidence="3" id="KW-0503">Monooxygenase</keyword>
<comment type="caution">
    <text evidence="3">The sequence shown here is derived from an EMBL/GenBank/DDBJ whole genome shotgun (WGS) entry which is preliminary data.</text>
</comment>
<dbReference type="InterPro" id="IPR036188">
    <property type="entry name" value="FAD/NAD-bd_sf"/>
</dbReference>
<dbReference type="Proteomes" id="UP000584374">
    <property type="component" value="Unassembled WGS sequence"/>
</dbReference>
<dbReference type="PANTHER" id="PTHR43476:SF5">
    <property type="entry name" value="FAD-DEPENDENT MONOOXYGENASE"/>
    <property type="match status" value="1"/>
</dbReference>
<organism evidence="3 4">
    <name type="scientific">Saccharopolyspora phatthalungensis</name>
    <dbReference type="NCBI Taxonomy" id="664693"/>
    <lineage>
        <taxon>Bacteria</taxon>
        <taxon>Bacillati</taxon>
        <taxon>Actinomycetota</taxon>
        <taxon>Actinomycetes</taxon>
        <taxon>Pseudonocardiales</taxon>
        <taxon>Pseudonocardiaceae</taxon>
        <taxon>Saccharopolyspora</taxon>
    </lineage>
</organism>
<accession>A0A840QC91</accession>
<evidence type="ECO:0000256" key="1">
    <source>
        <dbReference type="ARBA" id="ARBA00023002"/>
    </source>
</evidence>
<protein>
    <submittedName>
        <fullName evidence="3">Monooxygenase</fullName>
        <ecNumber evidence="3">1.14.-.-</ecNumber>
    </submittedName>
</protein>
<dbReference type="EC" id="1.14.-.-" evidence="3"/>
<dbReference type="PANTHER" id="PTHR43476">
    <property type="entry name" value="3-(3-HYDROXY-PHENYL)PROPIONATE/3-HYDROXYCINNAMIC ACID HYDROXYLASE"/>
    <property type="match status" value="1"/>
</dbReference>
<dbReference type="SUPFAM" id="SSF51905">
    <property type="entry name" value="FAD/NAD(P)-binding domain"/>
    <property type="match status" value="1"/>
</dbReference>
<proteinExistence type="predicted"/>